<dbReference type="GO" id="GO:0005739">
    <property type="term" value="C:mitochondrion"/>
    <property type="evidence" value="ECO:0007669"/>
    <property type="project" value="TreeGrafter"/>
</dbReference>
<sequence>MVSYLEGQVTRDGRKRAPRHLFGTNYRKPFPWIRVGLGLAAMAAAAGMVYRRMSYVSPQEQFVRKIKIRPYGVMGTQMTLQGSLRQEGPRPDDTMVITDPCDLMHIFTSAAGATGTSGAIYKWVGLTKAFPNDVVMAMSKVGDAKHHQYGLKDSEAGEKHVIHVSAPDFREGIWSEREAAIELSRAYRNVLHEYVVSECDTLRMVPLSDGLQAGPLYNQLPAITHSALLMGFEQLHLFDKEYVLRDDKNIELCVFMNREWDMFNNAFETCRWGRQAEPGLRAHTHISSSIFSTGSEPSGHGFAGFALKPPWRVPLAWWRAGASVTFVHPRLRRHSVGPTGSSSLSLTPSPADSQQRRSLKTLDVREYRPLGTPIEFRFYQRYANHPNRQSGVQFLTHYNTHQRFRVNKDFIDYMHWGKEQGQARLPHRHQRVAFDFDDALQPTRAEGDVSAWFAGQDPTMGSHPDISTSFDPNKKLFSHPEHWNKMFSKRRPGEGDIKLNVIPSNSLLGPMVTQTDTQEMAYFKTETCGPTHGRVPGINAPFKGEMDRKMMQAMSRPLNRSRTLTGNNGRFSNTIFINDPKRHQTLSATLAKELNREVDRATNGLYSKLTVLTSAQSGLTDFFCGGTDLQSIGFDLNLAQLLRKEAEALTKSSVSGSKKVEAKVQELIRDAERYEERADSVLRENAAVIWRAYTSPRALMTLVNGKCRGTGCGLALAAKYAGLQDASEFIVDGPNVGLTPYSGMTRLLARPETSLKYPGLAEFVMLTGASLFAGDALRLGWSDLFTSLPDMPYHIKDWFDSTEHMHNDAVAWQLGHLLERCFQMKDRWHTSAMERCAMTPIRARWVEDAFADQSSIEEILKTLSAMEKLPLTDRHNTYDPSYATPYTLASVAEGVEKLSASRLRYTLSPWDATPPEEAVEVRQAAEIFTSYVLERRGKVNIVAHRDRHKAQAWQKQREREYVAYSNMKSAPHRRHVYARLEGCEGTLVDFDFTVDPAGDAAAAVAEKGAGVDDNSELVHTASVDRLKRAVLQAMGMPADRDIDLCWYLPTLDTCPIRNDEELVDVLHSDPGFEDSSAQLRYPPIYFLVKRNTLHLSEWAYAVKHQLLLQSPYALKATLQLLQEVRGDGSAEAVRSLADTLATEYRYATRLLKRPDFYQVGQHVDKSPEEWDIVKEERVRYVHKEHLPSRPLPDYEVVFERNVQLDGHTFQLRPRWSPRTVQEVTAESLAPLATPLDFEKDGAVEFNVVVYASKADRLAGMIEDAGGLEVVAHLGEVDKEGNAKVPPLHGDAHVPTNVSFYEMARHPWEDTPSSWRRDGFTAGSKEYFDQQYKKAEKAVYDEAGRGQRNYWPSKAAVDGVTGEESNALLEERFFAKLRDAERGVESWARQLRKKAVEGKLDNKTEIATQQEKIYDDDYYRWFIQPGHNPNPSGLLRGRKGADSGSSSVDKDLEVFLNQLLSGAAERGADAPLAMKAKRLFCPKRTPTRPLIAHEKVPSK</sequence>
<dbReference type="InterPro" id="IPR029045">
    <property type="entry name" value="ClpP/crotonase-like_dom_sf"/>
</dbReference>
<reference evidence="5" key="1">
    <citation type="submission" date="2019-02" db="EMBL/GenBank/DDBJ databases">
        <title>FDA dAtabase for Regulatory Grade micrObial Sequences (FDA-ARGOS): Supporting development and validation of Infectious Disease Dx tests.</title>
        <authorList>
            <person name="Duncan R."/>
            <person name="Fisher C."/>
            <person name="Tallon L."/>
            <person name="Sadzewicz L."/>
            <person name="Sengamalay N."/>
            <person name="Ott S."/>
            <person name="Godinez A."/>
            <person name="Nagaraj S."/>
            <person name="Vavikolanu K."/>
            <person name="Vyas G."/>
            <person name="Nadendla S."/>
            <person name="Aluvathingal J."/>
            <person name="Sichtig H."/>
        </authorList>
    </citation>
    <scope>NUCLEOTIDE SEQUENCE [LARGE SCALE GENOMIC DNA]</scope>
    <source>
        <strain evidence="5">FDAARGOS_360</strain>
    </source>
</reference>
<evidence type="ECO:0000313" key="4">
    <source>
        <dbReference type="EMBL" id="TPP42109.1"/>
    </source>
</evidence>
<dbReference type="InterPro" id="IPR043472">
    <property type="entry name" value="Macro_dom-like"/>
</dbReference>
<evidence type="ECO:0000259" key="3">
    <source>
        <dbReference type="Pfam" id="PF16113"/>
    </source>
</evidence>
<dbReference type="VEuPathDB" id="TriTrypDB:LdCL_360041200"/>
<evidence type="ECO:0000313" key="5">
    <source>
        <dbReference type="Proteomes" id="UP000318821"/>
    </source>
</evidence>
<dbReference type="CDD" id="cd06558">
    <property type="entry name" value="crotonase-like"/>
    <property type="match status" value="1"/>
</dbReference>
<comment type="caution">
    <text evidence="4">The sequence shown here is derived from an EMBL/GenBank/DDBJ whole genome shotgun (WGS) entry which is preliminary data.</text>
</comment>
<dbReference type="VEuPathDB" id="TriTrypDB:LdBPK_363440.1"/>
<evidence type="ECO:0000256" key="1">
    <source>
        <dbReference type="SAM" id="Coils"/>
    </source>
</evidence>
<dbReference type="GO" id="GO:0016853">
    <property type="term" value="F:isomerase activity"/>
    <property type="evidence" value="ECO:0007669"/>
    <property type="project" value="UniProtKB-KW"/>
</dbReference>
<accession>A0A504X4V4</accession>
<dbReference type="SUPFAM" id="SSF52096">
    <property type="entry name" value="ClpP/crotonase"/>
    <property type="match status" value="1"/>
</dbReference>
<gene>
    <name evidence="4" type="ORF">CGC20_28255</name>
</gene>
<proteinExistence type="predicted"/>
<dbReference type="Proteomes" id="UP000318821">
    <property type="component" value="Unassembled WGS sequence"/>
</dbReference>
<dbReference type="GO" id="GO:0006635">
    <property type="term" value="P:fatty acid beta-oxidation"/>
    <property type="evidence" value="ECO:0007669"/>
    <property type="project" value="TreeGrafter"/>
</dbReference>
<dbReference type="VEuPathDB" id="TriTrypDB:LdCL_360041300"/>
<dbReference type="VEuPathDB" id="TriTrypDB:LdBPK_363450.1"/>
<keyword evidence="1" id="KW-0175">Coiled coil</keyword>
<dbReference type="Gene3D" id="3.90.226.10">
    <property type="entry name" value="2-enoyl-CoA Hydratase, Chain A, domain 1"/>
    <property type="match status" value="2"/>
</dbReference>
<evidence type="ECO:0000256" key="2">
    <source>
        <dbReference type="SAM" id="MobiDB-lite"/>
    </source>
</evidence>
<dbReference type="VEuPathDB" id="TriTrypDB:LDHU3_36.4710"/>
<dbReference type="EMBL" id="RHLD01000002">
    <property type="protein sequence ID" value="TPP42109.1"/>
    <property type="molecule type" value="Genomic_DNA"/>
</dbReference>
<feature type="region of interest" description="Disordered" evidence="2">
    <location>
        <begin position="335"/>
        <end position="357"/>
    </location>
</feature>
<dbReference type="VEuPathDB" id="TriTrypDB:LDHU3_36.4700"/>
<name>A0A504X4V4_LEIDO</name>
<dbReference type="Pfam" id="PF16113">
    <property type="entry name" value="ECH_2"/>
    <property type="match status" value="1"/>
</dbReference>
<keyword evidence="4" id="KW-0413">Isomerase</keyword>
<organism evidence="4 5">
    <name type="scientific">Leishmania donovani</name>
    <dbReference type="NCBI Taxonomy" id="5661"/>
    <lineage>
        <taxon>Eukaryota</taxon>
        <taxon>Discoba</taxon>
        <taxon>Euglenozoa</taxon>
        <taxon>Kinetoplastea</taxon>
        <taxon>Metakinetoplastina</taxon>
        <taxon>Trypanosomatida</taxon>
        <taxon>Trypanosomatidae</taxon>
        <taxon>Leishmaniinae</taxon>
        <taxon>Leishmania</taxon>
    </lineage>
</organism>
<protein>
    <submittedName>
        <fullName evidence="4">Enoyl-CoA hydratase/isomerase family protein</fullName>
    </submittedName>
</protein>
<feature type="coiled-coil region" evidence="1">
    <location>
        <begin position="657"/>
        <end position="684"/>
    </location>
</feature>
<dbReference type="PANTHER" id="PTHR11941:SF100">
    <property type="entry name" value="ENOYL-COA HYDRATASE_ISOMERASE DOMAIN-CONTAINING PROTEIN"/>
    <property type="match status" value="1"/>
</dbReference>
<feature type="domain" description="Enoyl-CoA hydratase/isomerase" evidence="3">
    <location>
        <begin position="665"/>
        <end position="866"/>
    </location>
</feature>
<dbReference type="PANTHER" id="PTHR11941">
    <property type="entry name" value="ENOYL-COA HYDRATASE-RELATED"/>
    <property type="match status" value="1"/>
</dbReference>
<dbReference type="InterPro" id="IPR045004">
    <property type="entry name" value="ECH_dom"/>
</dbReference>
<feature type="compositionally biased region" description="Low complexity" evidence="2">
    <location>
        <begin position="337"/>
        <end position="350"/>
    </location>
</feature>
<dbReference type="SUPFAM" id="SSF52949">
    <property type="entry name" value="Macro domain-like"/>
    <property type="match status" value="1"/>
</dbReference>